<comment type="subcellular location">
    <subcellularLocation>
        <location evidence="1 4">Cell outer membrane</location>
    </subcellularLocation>
</comment>
<dbReference type="Pfam" id="PF13715">
    <property type="entry name" value="CarbopepD_reg_2"/>
    <property type="match status" value="1"/>
</dbReference>
<dbReference type="AlphaFoldDB" id="L8JMR0"/>
<evidence type="ECO:0000259" key="7">
    <source>
        <dbReference type="Pfam" id="PF07715"/>
    </source>
</evidence>
<dbReference type="Pfam" id="PF07715">
    <property type="entry name" value="Plug"/>
    <property type="match status" value="1"/>
</dbReference>
<dbReference type="OrthoDB" id="9768470at2"/>
<proteinExistence type="inferred from homology"/>
<dbReference type="SUPFAM" id="SSF49464">
    <property type="entry name" value="Carboxypeptidase regulatory domain-like"/>
    <property type="match status" value="1"/>
</dbReference>
<dbReference type="PANTHER" id="PTHR40980">
    <property type="entry name" value="PLUG DOMAIN-CONTAINING PROTEIN"/>
    <property type="match status" value="1"/>
</dbReference>
<dbReference type="Gene3D" id="2.170.130.10">
    <property type="entry name" value="TonB-dependent receptor, plug domain"/>
    <property type="match status" value="1"/>
</dbReference>
<feature type="domain" description="TonB-dependent receptor plug" evidence="7">
    <location>
        <begin position="136"/>
        <end position="230"/>
    </location>
</feature>
<evidence type="ECO:0000256" key="3">
    <source>
        <dbReference type="ARBA" id="ARBA00023237"/>
    </source>
</evidence>
<keyword evidence="5" id="KW-0732">Signal</keyword>
<comment type="caution">
    <text evidence="8">The sequence shown here is derived from an EMBL/GenBank/DDBJ whole genome shotgun (WGS) entry which is preliminary data.</text>
</comment>
<dbReference type="InterPro" id="IPR000531">
    <property type="entry name" value="Beta-barrel_TonB"/>
</dbReference>
<keyword evidence="4" id="KW-0798">TonB box</keyword>
<dbReference type="InterPro" id="IPR008969">
    <property type="entry name" value="CarboxyPept-like_regulatory"/>
</dbReference>
<reference evidence="8 9" key="1">
    <citation type="submission" date="2012-12" db="EMBL/GenBank/DDBJ databases">
        <title>Genome assembly of Fulvivirga imtechensis AK7.</title>
        <authorList>
            <person name="Nupur N."/>
            <person name="Khatri I."/>
            <person name="Kumar R."/>
            <person name="Subramanian S."/>
            <person name="Pinnaka A."/>
        </authorList>
    </citation>
    <scope>NUCLEOTIDE SEQUENCE [LARGE SCALE GENOMIC DNA]</scope>
    <source>
        <strain evidence="8 9">AK7</strain>
    </source>
</reference>
<dbReference type="PANTHER" id="PTHR40980:SF4">
    <property type="entry name" value="TONB-DEPENDENT RECEPTOR-LIKE BETA-BARREL DOMAIN-CONTAINING PROTEIN"/>
    <property type="match status" value="1"/>
</dbReference>
<dbReference type="SUPFAM" id="SSF56935">
    <property type="entry name" value="Porins"/>
    <property type="match status" value="1"/>
</dbReference>
<evidence type="ECO:0000313" key="9">
    <source>
        <dbReference type="Proteomes" id="UP000011135"/>
    </source>
</evidence>
<evidence type="ECO:0000313" key="8">
    <source>
        <dbReference type="EMBL" id="ELR69528.1"/>
    </source>
</evidence>
<keyword evidence="2 4" id="KW-0472">Membrane</keyword>
<dbReference type="InterPro" id="IPR037066">
    <property type="entry name" value="Plug_dom_sf"/>
</dbReference>
<dbReference type="EMBL" id="AMZN01000071">
    <property type="protein sequence ID" value="ELR69528.1"/>
    <property type="molecule type" value="Genomic_DNA"/>
</dbReference>
<accession>L8JMR0</accession>
<comment type="similarity">
    <text evidence="4">Belongs to the TonB-dependent receptor family.</text>
</comment>
<organism evidence="8 9">
    <name type="scientific">Fulvivirga imtechensis AK7</name>
    <dbReference type="NCBI Taxonomy" id="1237149"/>
    <lineage>
        <taxon>Bacteria</taxon>
        <taxon>Pseudomonadati</taxon>
        <taxon>Bacteroidota</taxon>
        <taxon>Cytophagia</taxon>
        <taxon>Cytophagales</taxon>
        <taxon>Fulvivirgaceae</taxon>
        <taxon>Fulvivirga</taxon>
    </lineage>
</organism>
<evidence type="ECO:0000256" key="4">
    <source>
        <dbReference type="RuleBase" id="RU003357"/>
    </source>
</evidence>
<dbReference type="eggNOG" id="COG1629">
    <property type="taxonomic scope" value="Bacteria"/>
</dbReference>
<name>L8JMR0_9BACT</name>
<dbReference type="RefSeq" id="WP_009582070.1">
    <property type="nucleotide sequence ID" value="NZ_AMZN01000071.1"/>
</dbReference>
<protein>
    <submittedName>
        <fullName evidence="8">TonB-dependent receptor</fullName>
    </submittedName>
</protein>
<evidence type="ECO:0000256" key="1">
    <source>
        <dbReference type="ARBA" id="ARBA00004442"/>
    </source>
</evidence>
<feature type="domain" description="TonB-dependent receptor-like beta-barrel" evidence="6">
    <location>
        <begin position="450"/>
        <end position="881"/>
    </location>
</feature>
<dbReference type="InterPro" id="IPR012910">
    <property type="entry name" value="Plug_dom"/>
</dbReference>
<feature type="signal peptide" evidence="5">
    <location>
        <begin position="1"/>
        <end position="21"/>
    </location>
</feature>
<gene>
    <name evidence="8" type="ORF">C900_04916</name>
</gene>
<feature type="chain" id="PRO_5003994074" evidence="5">
    <location>
        <begin position="22"/>
        <end position="958"/>
    </location>
</feature>
<dbReference type="Pfam" id="PF00593">
    <property type="entry name" value="TonB_dep_Rec_b-barrel"/>
    <property type="match status" value="1"/>
</dbReference>
<keyword evidence="3" id="KW-0998">Cell outer membrane</keyword>
<dbReference type="InterPro" id="IPR036942">
    <property type="entry name" value="Beta-barrel_TonB_sf"/>
</dbReference>
<evidence type="ECO:0000256" key="5">
    <source>
        <dbReference type="SAM" id="SignalP"/>
    </source>
</evidence>
<evidence type="ECO:0000259" key="6">
    <source>
        <dbReference type="Pfam" id="PF00593"/>
    </source>
</evidence>
<dbReference type="Gene3D" id="2.40.170.20">
    <property type="entry name" value="TonB-dependent receptor, beta-barrel domain"/>
    <property type="match status" value="1"/>
</dbReference>
<dbReference type="Proteomes" id="UP000011135">
    <property type="component" value="Unassembled WGS sequence"/>
</dbReference>
<keyword evidence="9" id="KW-1185">Reference proteome</keyword>
<dbReference type="Gene3D" id="2.60.40.1120">
    <property type="entry name" value="Carboxypeptidase-like, regulatory domain"/>
    <property type="match status" value="1"/>
</dbReference>
<evidence type="ECO:0000256" key="2">
    <source>
        <dbReference type="ARBA" id="ARBA00023136"/>
    </source>
</evidence>
<dbReference type="GO" id="GO:0009279">
    <property type="term" value="C:cell outer membrane"/>
    <property type="evidence" value="ECO:0007669"/>
    <property type="project" value="UniProtKB-SubCell"/>
</dbReference>
<sequence length="958" mass="106499">MRKAKLLTLGFLLSLSLASHAQKGIIRGSVIDNTSGEPLIGVTVILNGTTTGAATDFDGKFEIATEPGTYTLQVSFISYQKLSIEGVKVIDGEVSVINNIRLKEDVEELAEVVITAEAIKTTEEALLTVKRKSANLLDGISSANFRKIGDSDAGEAVKRVPGVSIEGGKYVYVRGLGDRYTKSTLNGVDIPGLDPDRNTIQMDLFPTNLIDDIIVLKSFTADLPADFTGGIVNIDTKDFPEEKTFSVSASLGYNPNMHFNSNYLTYKGGSTDFLGFDDGTRDIPTGRSQDIPLYTDVVGRPNSEAGQRYMNILQGFNPTLAAMRDRSLMNFGLGVNLGNQITKSKNTYGYNFALVYRNDTEYYEGAEYGRFGKNDPEILELDSREYQKGDFGVNSVSLSGIAGLALKRERAKYKLNVLHSQNGESKAGIFDYRNTDLGAVFDAIQHNLEYSERSLTNVLVNGVHYNRDASWEVEWKISPTRSRIEDPDIRYTRFRVDGSNVSIGTESGYPERIWRFLEEDNLAGKLDISKKYKFKGESAKVIFGGGYTYKQRNYEIQNFQIIPQGIALSGDPNEIFVEENLWPSNDSGTRGTRYEPLFMPNNTNKYDADMINSSVYVSNEFSPLKRFKAILGIRAESYTQHYTGQNQQGLAVDREEVLDDLDLFPSLNLIYALSEKQNLRFSYSRTIARPSFKEASYAEILDPLTGRTFIGGFFQDVNSSGEVIWDGNLTATRIDNFDLRWEVFQKRGQMISLSAFYKAFDRPIEIVQYVQAPNNFQARNVGDGQVMGIEVEVRQSLALLTPKLENLSVTGNVTFTESKIDMTATEYNSRVRNAREGETINNVRSMAGQAPYIINAGLSYAGISNGIEAGLYYNVQGETLQFVGIADKPDVYSVPFHSLNFNANKIVGAEEKMRIGVKVSNILGDKKESVFQSFGAKDQLFDRIAPGTSFSVSLGYNF</sequence>
<dbReference type="STRING" id="1237149.C900_04916"/>
<keyword evidence="8" id="KW-0675">Receptor</keyword>
<dbReference type="PATRIC" id="fig|1237149.3.peg.4385"/>